<comment type="caution">
    <text evidence="1">The sequence shown here is derived from an EMBL/GenBank/DDBJ whole genome shotgun (WGS) entry which is preliminary data.</text>
</comment>
<sequence length="49" mass="5703">MYLNKNFPDDDIARRSSLLITFDVFKLEKGVTVLKVSFGLLITFDVFKF</sequence>
<reference evidence="1 2" key="2">
    <citation type="submission" date="2008-10" db="EMBL/GenBank/DDBJ databases">
        <title>Draft genome sequence of Clostridium hiranonis (DSM 13275).</title>
        <authorList>
            <person name="Sudarsanam P."/>
            <person name="Ley R."/>
            <person name="Guruge J."/>
            <person name="Turnbaugh P.J."/>
            <person name="Mahowald M."/>
            <person name="Liep D."/>
            <person name="Gordon J."/>
        </authorList>
    </citation>
    <scope>NUCLEOTIDE SEQUENCE [LARGE SCALE GENOMIC DNA]</scope>
    <source>
        <strain evidence="1 2">DSM 13275</strain>
    </source>
</reference>
<accession>B6FXQ6</accession>
<dbReference type="EMBL" id="ABWP01000025">
    <property type="protein sequence ID" value="EEA85705.1"/>
    <property type="molecule type" value="Genomic_DNA"/>
</dbReference>
<evidence type="ECO:0000313" key="2">
    <source>
        <dbReference type="Proteomes" id="UP000003178"/>
    </source>
</evidence>
<evidence type="ECO:0000313" key="1">
    <source>
        <dbReference type="EMBL" id="EEA85705.1"/>
    </source>
</evidence>
<reference evidence="1 2" key="1">
    <citation type="submission" date="2008-09" db="EMBL/GenBank/DDBJ databases">
        <authorList>
            <person name="Fulton L."/>
            <person name="Clifton S."/>
            <person name="Fulton B."/>
            <person name="Xu J."/>
            <person name="Minx P."/>
            <person name="Pepin K.H."/>
            <person name="Johnson M."/>
            <person name="Thiruvilangam P."/>
            <person name="Bhonagiri V."/>
            <person name="Nash W.E."/>
            <person name="Mardis E.R."/>
            <person name="Wilson R.K."/>
        </authorList>
    </citation>
    <scope>NUCLEOTIDE SEQUENCE [LARGE SCALE GENOMIC DNA]</scope>
    <source>
        <strain evidence="1 2">DSM 13275</strain>
    </source>
</reference>
<name>B6FXQ6_PEPHT</name>
<keyword evidence="2" id="KW-1185">Reference proteome</keyword>
<gene>
    <name evidence="1" type="ORF">CLOHIR_00657</name>
</gene>
<dbReference type="AlphaFoldDB" id="B6FXQ6"/>
<protein>
    <submittedName>
        <fullName evidence="1">Uncharacterized protein</fullName>
    </submittedName>
</protein>
<proteinExistence type="predicted"/>
<organism evidence="1 2">
    <name type="scientific">Peptacetobacter hiranonis (strain DSM 13275 / JCM 10541 / KCTC 15199 / TO-931)</name>
    <name type="common">Clostridium hiranonis</name>
    <dbReference type="NCBI Taxonomy" id="500633"/>
    <lineage>
        <taxon>Bacteria</taxon>
        <taxon>Bacillati</taxon>
        <taxon>Bacillota</taxon>
        <taxon>Clostridia</taxon>
        <taxon>Peptostreptococcales</taxon>
        <taxon>Peptostreptococcaceae</taxon>
        <taxon>Peptacetobacter</taxon>
    </lineage>
</organism>
<dbReference type="HOGENOM" id="CLU_3134097_0_0_9"/>
<dbReference type="Proteomes" id="UP000003178">
    <property type="component" value="Unassembled WGS sequence"/>
</dbReference>